<feature type="chain" id="PRO_5023507675" description="Phosphatidylserine decarboxylase alpha chain" evidence="11">
    <location>
        <begin position="185"/>
        <end position="218"/>
    </location>
</feature>
<accession>A0A0P1M813</accession>
<evidence type="ECO:0000256" key="12">
    <source>
        <dbReference type="SAM" id="Phobius"/>
    </source>
</evidence>
<gene>
    <name evidence="11" type="primary">psd</name>
    <name evidence="14" type="ORF">JGI4_01193</name>
    <name evidence="13" type="ORF">JGI8_01313</name>
</gene>
<feature type="chain" id="PRO_5023507676" description="Phosphatidylserine decarboxylase beta chain" evidence="11">
    <location>
        <begin position="1"/>
        <end position="184"/>
    </location>
</feature>
<comment type="similarity">
    <text evidence="11">Belongs to the phosphatidylserine decarboxylase family. PSD-A subfamily.</text>
</comment>
<name>A0A0P1M4I9_9BACT</name>
<evidence type="ECO:0000313" key="13">
    <source>
        <dbReference type="EMBL" id="CUS89480.1"/>
    </source>
</evidence>
<dbReference type="Proteomes" id="UP000182200">
    <property type="component" value="Unassembled WGS sequence"/>
</dbReference>
<dbReference type="GO" id="GO:0006646">
    <property type="term" value="P:phosphatidylethanolamine biosynthetic process"/>
    <property type="evidence" value="ECO:0007669"/>
    <property type="project" value="UniProtKB-UniRule"/>
</dbReference>
<dbReference type="OrthoDB" id="9790893at2"/>
<dbReference type="InterPro" id="IPR003817">
    <property type="entry name" value="PS_Dcarbxylase"/>
</dbReference>
<evidence type="ECO:0000313" key="15">
    <source>
        <dbReference type="Proteomes" id="UP000182011"/>
    </source>
</evidence>
<dbReference type="EMBL" id="CZVI01000018">
    <property type="protein sequence ID" value="CUS89480.1"/>
    <property type="molecule type" value="Genomic_DNA"/>
</dbReference>
<keyword evidence="10 11" id="KW-0670">Pyruvate</keyword>
<comment type="catalytic activity">
    <reaction evidence="11">
        <text>a 1,2-diacyl-sn-glycero-3-phospho-L-serine + H(+) = a 1,2-diacyl-sn-glycero-3-phosphoethanolamine + CO2</text>
        <dbReference type="Rhea" id="RHEA:20828"/>
        <dbReference type="ChEBI" id="CHEBI:15378"/>
        <dbReference type="ChEBI" id="CHEBI:16526"/>
        <dbReference type="ChEBI" id="CHEBI:57262"/>
        <dbReference type="ChEBI" id="CHEBI:64612"/>
        <dbReference type="EC" id="4.1.1.65"/>
    </reaction>
</comment>
<sequence>MIAKYGISTVAWIIVFSIALLIISLLIKPVALKALTFLLAILISGFTLFFFRDPERKTPNGDDLIISPADGKVFLIRELFENEFILDDAIQISIFMSPLNVHVNRIPISGEVKFLKYIPGKYIVAFEEKSSENNERKIIGIETGDGLKIMVKQIAGFIARRIVCEVKKGDKVKTGQRYGMIKFGSRVDVIMPKNKVEILVSIGQKVKAGETIIAKVKR</sequence>
<feature type="transmembrane region" description="Helical" evidence="12">
    <location>
        <begin position="34"/>
        <end position="51"/>
    </location>
</feature>
<dbReference type="NCBIfam" id="NF003685">
    <property type="entry name" value="PRK05305.2-5"/>
    <property type="match status" value="1"/>
</dbReference>
<keyword evidence="9 11" id="KW-1208">Phospholipid metabolism</keyword>
<evidence type="ECO:0000256" key="2">
    <source>
        <dbReference type="ARBA" id="ARBA00022516"/>
    </source>
</evidence>
<dbReference type="AlphaFoldDB" id="A0A0P1M4I9"/>
<evidence type="ECO:0000256" key="11">
    <source>
        <dbReference type="HAMAP-Rule" id="MF_00664"/>
    </source>
</evidence>
<accession>A0A0P1M4I9</accession>
<evidence type="ECO:0000256" key="10">
    <source>
        <dbReference type="ARBA" id="ARBA00023317"/>
    </source>
</evidence>
<evidence type="ECO:0000256" key="5">
    <source>
        <dbReference type="ARBA" id="ARBA00023136"/>
    </source>
</evidence>
<keyword evidence="12" id="KW-1133">Transmembrane helix</keyword>
<keyword evidence="5 11" id="KW-0472">Membrane</keyword>
<dbReference type="PANTHER" id="PTHR35809">
    <property type="entry name" value="ARCHAETIDYLSERINE DECARBOXYLASE PROENZYME-RELATED"/>
    <property type="match status" value="1"/>
</dbReference>
<comment type="subunit">
    <text evidence="11">Heterodimer of a large membrane-associated beta subunit and a small pyruvoyl-containing alpha subunit.</text>
</comment>
<keyword evidence="4 11" id="KW-0443">Lipid metabolism</keyword>
<comment type="pathway">
    <text evidence="11">Phospholipid metabolism; phosphatidylethanolamine biosynthesis; phosphatidylethanolamine from CDP-diacylglycerol: step 2/2.</text>
</comment>
<evidence type="ECO:0000256" key="9">
    <source>
        <dbReference type="ARBA" id="ARBA00023264"/>
    </source>
</evidence>
<dbReference type="InterPro" id="IPR033175">
    <property type="entry name" value="PSD-A"/>
</dbReference>
<comment type="subcellular location">
    <subcellularLocation>
        <location evidence="11">Cell membrane</location>
        <topology evidence="11">Peripheral membrane protein</topology>
    </subcellularLocation>
</comment>
<dbReference type="PANTHER" id="PTHR35809:SF1">
    <property type="entry name" value="ARCHAETIDYLSERINE DECARBOXYLASE PROENZYME-RELATED"/>
    <property type="match status" value="1"/>
</dbReference>
<evidence type="ECO:0000256" key="6">
    <source>
        <dbReference type="ARBA" id="ARBA00023145"/>
    </source>
</evidence>
<comment type="PTM">
    <text evidence="11">Is synthesized initially as an inactive proenzyme. Formation of the active enzyme involves a self-maturation process in which the active site pyruvoyl group is generated from an internal serine residue via an autocatalytic post-translational modification. Two non-identical subunits are generated from the proenzyme in this reaction, and the pyruvate is formed at the N-terminus of the alpha chain, which is derived from the carboxyl end of the proenzyme. The post-translation cleavage follows an unusual pathway, termed non-hydrolytic serinolysis, in which the side chain hydroxyl group of the serine supplies its oxygen atom to form the C-terminus of the beta chain, while the remainder of the serine residue undergoes an oxidative deamination to produce ammonia and the pyruvoyl prosthetic group on the alpha chain.</text>
</comment>
<comment type="cofactor">
    <cofactor evidence="11">
        <name>pyruvate</name>
        <dbReference type="ChEBI" id="CHEBI:15361"/>
    </cofactor>
    <text evidence="11">Binds 1 pyruvoyl group covalently per subunit.</text>
</comment>
<accession>A0A0S4N3U4</accession>
<keyword evidence="16" id="KW-1185">Reference proteome</keyword>
<dbReference type="EC" id="4.1.1.65" evidence="11"/>
<accession>A0A0P1LHD6</accession>
<feature type="transmembrane region" description="Helical" evidence="12">
    <location>
        <begin position="6"/>
        <end position="27"/>
    </location>
</feature>
<keyword evidence="8 11" id="KW-0456">Lyase</keyword>
<keyword evidence="3 11" id="KW-0210">Decarboxylase</keyword>
<evidence type="ECO:0000313" key="14">
    <source>
        <dbReference type="EMBL" id="CUU05219.1"/>
    </source>
</evidence>
<keyword evidence="7 11" id="KW-0594">Phospholipid biosynthesis</keyword>
<dbReference type="HAMAP" id="MF_00664">
    <property type="entry name" value="PS_decarb_PSD_A"/>
    <property type="match status" value="1"/>
</dbReference>
<keyword evidence="12" id="KW-0812">Transmembrane</keyword>
<feature type="site" description="Cleavage (non-hydrolytic); by autocatalysis" evidence="11">
    <location>
        <begin position="184"/>
        <end position="185"/>
    </location>
</feature>
<evidence type="ECO:0000256" key="3">
    <source>
        <dbReference type="ARBA" id="ARBA00022793"/>
    </source>
</evidence>
<feature type="active site" description="Schiff-base intermediate with substrate; via pyruvic acid" evidence="11">
    <location>
        <position position="185"/>
    </location>
</feature>
<dbReference type="GO" id="GO:0004609">
    <property type="term" value="F:phosphatidylserine decarboxylase activity"/>
    <property type="evidence" value="ECO:0007669"/>
    <property type="project" value="UniProtKB-UniRule"/>
</dbReference>
<evidence type="ECO:0000313" key="16">
    <source>
        <dbReference type="Proteomes" id="UP000182200"/>
    </source>
</evidence>
<dbReference type="UniPathway" id="UPA00558">
    <property type="reaction ID" value="UER00616"/>
</dbReference>
<comment type="function">
    <text evidence="11">Catalyzes the formation of phosphatidylethanolamine (PtdEtn) from phosphatidylserine (PtdSer).</text>
</comment>
<dbReference type="NCBIfam" id="NF003678">
    <property type="entry name" value="PRK05305.1-2"/>
    <property type="match status" value="1"/>
</dbReference>
<feature type="modified residue" description="Pyruvic acid (Ser); by autocatalysis" evidence="11">
    <location>
        <position position="185"/>
    </location>
</feature>
<dbReference type="RefSeq" id="WP_075426367.1">
    <property type="nucleotide sequence ID" value="NZ_CZVI01000018.1"/>
</dbReference>
<dbReference type="STRING" id="1633631.GCA_001442925_01188"/>
<organism evidence="14 15">
    <name type="scientific">Candidatus Kryptonium thompsonii</name>
    <dbReference type="NCBI Taxonomy" id="1633631"/>
    <lineage>
        <taxon>Bacteria</taxon>
        <taxon>Pseudomonadati</taxon>
        <taxon>Candidatus Kryptoniota</taxon>
        <taxon>Candidatus Kryptonium</taxon>
    </lineage>
</organism>
<keyword evidence="2 11" id="KW-0444">Lipid biosynthesis</keyword>
<reference evidence="14 15" key="2">
    <citation type="submission" date="2015-11" db="EMBL/GenBank/DDBJ databases">
        <authorList>
            <person name="Zhang Y."/>
            <person name="Guo Z."/>
        </authorList>
    </citation>
    <scope>NUCLEOTIDE SEQUENCE [LARGE SCALE GENOMIC DNA]</scope>
    <source>
        <strain evidence="14">JGI-4</strain>
    </source>
</reference>
<dbReference type="Pfam" id="PF02666">
    <property type="entry name" value="PS_Dcarbxylase"/>
    <property type="match status" value="1"/>
</dbReference>
<evidence type="ECO:0000256" key="1">
    <source>
        <dbReference type="ARBA" id="ARBA00022475"/>
    </source>
</evidence>
<evidence type="ECO:0000256" key="8">
    <source>
        <dbReference type="ARBA" id="ARBA00023239"/>
    </source>
</evidence>
<protein>
    <recommendedName>
        <fullName evidence="11">Phosphatidylserine decarboxylase proenzyme</fullName>
        <ecNumber evidence="11">4.1.1.65</ecNumber>
    </recommendedName>
    <component>
        <recommendedName>
            <fullName evidence="11">Phosphatidylserine decarboxylase alpha chain</fullName>
        </recommendedName>
    </component>
    <component>
        <recommendedName>
            <fullName evidence="11">Phosphatidylserine decarboxylase beta chain</fullName>
        </recommendedName>
    </component>
</protein>
<keyword evidence="6 11" id="KW-0865">Zymogen</keyword>
<evidence type="ECO:0000256" key="4">
    <source>
        <dbReference type="ARBA" id="ARBA00023098"/>
    </source>
</evidence>
<dbReference type="EMBL" id="FAOP01000005">
    <property type="protein sequence ID" value="CUU05219.1"/>
    <property type="molecule type" value="Genomic_DNA"/>
</dbReference>
<evidence type="ECO:0000256" key="7">
    <source>
        <dbReference type="ARBA" id="ARBA00023209"/>
    </source>
</evidence>
<proteinExistence type="inferred from homology"/>
<reference evidence="13 16" key="1">
    <citation type="submission" date="2015-11" db="EMBL/GenBank/DDBJ databases">
        <authorList>
            <person name="Varghese N."/>
        </authorList>
    </citation>
    <scope>NUCLEOTIDE SEQUENCE [LARGE SCALE GENOMIC DNA]</scope>
    <source>
        <strain evidence="13 16">JGI-8</strain>
    </source>
</reference>
<dbReference type="GO" id="GO:0005886">
    <property type="term" value="C:plasma membrane"/>
    <property type="evidence" value="ECO:0007669"/>
    <property type="project" value="UniProtKB-SubCell"/>
</dbReference>
<dbReference type="Proteomes" id="UP000182011">
    <property type="component" value="Unassembled WGS sequence"/>
</dbReference>
<accession>A0A0P1LBX7</accession>
<keyword evidence="1 11" id="KW-1003">Cell membrane</keyword>